<evidence type="ECO:0000256" key="1">
    <source>
        <dbReference type="ARBA" id="ARBA00004672"/>
    </source>
</evidence>
<comment type="similarity">
    <text evidence="2 11">Belongs to the SAICAR synthetase family.</text>
</comment>
<dbReference type="Gene3D" id="3.30.470.20">
    <property type="entry name" value="ATP-grasp fold, B domain"/>
    <property type="match status" value="1"/>
</dbReference>
<dbReference type="NCBIfam" id="TIGR00081">
    <property type="entry name" value="purC"/>
    <property type="match status" value="1"/>
</dbReference>
<dbReference type="InterPro" id="IPR028923">
    <property type="entry name" value="SAICAR_synt/ADE2_N"/>
</dbReference>
<evidence type="ECO:0000256" key="8">
    <source>
        <dbReference type="ARBA" id="ARBA00022840"/>
    </source>
</evidence>
<evidence type="ECO:0000256" key="4">
    <source>
        <dbReference type="ARBA" id="ARBA00016460"/>
    </source>
</evidence>
<dbReference type="Gene3D" id="3.30.200.20">
    <property type="entry name" value="Phosphorylase Kinase, domain 1"/>
    <property type="match status" value="1"/>
</dbReference>
<dbReference type="Pfam" id="PF01259">
    <property type="entry name" value="SAICAR_synt"/>
    <property type="match status" value="1"/>
</dbReference>
<name>A0ABV3GMD5_MICGL</name>
<evidence type="ECO:0000313" key="14">
    <source>
        <dbReference type="Proteomes" id="UP001551675"/>
    </source>
</evidence>
<evidence type="ECO:0000256" key="9">
    <source>
        <dbReference type="ARBA" id="ARBA00030409"/>
    </source>
</evidence>
<comment type="caution">
    <text evidence="13">The sequence shown here is derived from an EMBL/GenBank/DDBJ whole genome shotgun (WGS) entry which is preliminary data.</text>
</comment>
<dbReference type="NCBIfam" id="NF010568">
    <property type="entry name" value="PRK13961.1"/>
    <property type="match status" value="1"/>
</dbReference>
<evidence type="ECO:0000256" key="5">
    <source>
        <dbReference type="ARBA" id="ARBA00022598"/>
    </source>
</evidence>
<protein>
    <recommendedName>
        <fullName evidence="4 11">Phosphoribosylaminoimidazole-succinocarboxamide synthase</fullName>
        <ecNumber evidence="3 11">6.3.2.6</ecNumber>
    </recommendedName>
    <alternativeName>
        <fullName evidence="9 11">SAICAR synthetase</fullName>
    </alternativeName>
</protein>
<dbReference type="RefSeq" id="WP_358138136.1">
    <property type="nucleotide sequence ID" value="NZ_JBFALK010000018.1"/>
</dbReference>
<reference evidence="13 14" key="1">
    <citation type="submission" date="2024-06" db="EMBL/GenBank/DDBJ databases">
        <title>The Natural Products Discovery Center: Release of the First 8490 Sequenced Strains for Exploring Actinobacteria Biosynthetic Diversity.</title>
        <authorList>
            <person name="Kalkreuter E."/>
            <person name="Kautsar S.A."/>
            <person name="Yang D."/>
            <person name="Bader C.D."/>
            <person name="Teijaro C.N."/>
            <person name="Fluegel L."/>
            <person name="Davis C.M."/>
            <person name="Simpson J.R."/>
            <person name="Lauterbach L."/>
            <person name="Steele A.D."/>
            <person name="Gui C."/>
            <person name="Meng S."/>
            <person name="Li G."/>
            <person name="Viehrig K."/>
            <person name="Ye F."/>
            <person name="Su P."/>
            <person name="Kiefer A.F."/>
            <person name="Nichols A."/>
            <person name="Cepeda A.J."/>
            <person name="Yan W."/>
            <person name="Fan B."/>
            <person name="Jiang Y."/>
            <person name="Adhikari A."/>
            <person name="Zheng C.-J."/>
            <person name="Schuster L."/>
            <person name="Cowan T.M."/>
            <person name="Smanski M.J."/>
            <person name="Chevrette M.G."/>
            <person name="De Carvalho L.P.S."/>
            <person name="Shen B."/>
        </authorList>
    </citation>
    <scope>NUCLEOTIDE SEQUENCE [LARGE SCALE GENOMIC DNA]</scope>
    <source>
        <strain evidence="13 14">NPDC050100</strain>
    </source>
</reference>
<proteinExistence type="inferred from homology"/>
<evidence type="ECO:0000256" key="3">
    <source>
        <dbReference type="ARBA" id="ARBA00012217"/>
    </source>
</evidence>
<dbReference type="InterPro" id="IPR018236">
    <property type="entry name" value="SAICAR_synthetase_CS"/>
</dbReference>
<feature type="domain" description="SAICAR synthetase/ADE2 N-terminal" evidence="12">
    <location>
        <begin position="4"/>
        <end position="250"/>
    </location>
</feature>
<sequence length="282" mass="31462">MKHLHSGKVRDLYETEDGLLLMVASDRISAFDHVLAPGIPDKGAILTQLSLWWFEQLADVVPNHVVSTDVPAEFAGRAVLCRKLRMVPVECVARGYLTGSGLIDYRREGVVSGVSLPAGLTDGSRLPEAIFTPSTKAPIGQHDEPMTYAQVVEEVGADVAERLRRITLDVYVRGAEIARERGIILADTKIELGWDAEGELVLGDEVLTPDSSRFWPLEEWQPGRSQPSFDKQFVRDWLTSPESGWDKASDEPPPPLPDEIVERTRQRYVEAYERLTGRVFRG</sequence>
<evidence type="ECO:0000256" key="6">
    <source>
        <dbReference type="ARBA" id="ARBA00022741"/>
    </source>
</evidence>
<dbReference type="CDD" id="cd01414">
    <property type="entry name" value="SAICAR_synt_Sc"/>
    <property type="match status" value="1"/>
</dbReference>
<evidence type="ECO:0000256" key="11">
    <source>
        <dbReference type="HAMAP-Rule" id="MF_00137"/>
    </source>
</evidence>
<organism evidence="13 14">
    <name type="scientific">Microtetraspora glauca</name>
    <dbReference type="NCBI Taxonomy" id="1996"/>
    <lineage>
        <taxon>Bacteria</taxon>
        <taxon>Bacillati</taxon>
        <taxon>Actinomycetota</taxon>
        <taxon>Actinomycetes</taxon>
        <taxon>Streptosporangiales</taxon>
        <taxon>Streptosporangiaceae</taxon>
        <taxon>Microtetraspora</taxon>
    </lineage>
</organism>
<dbReference type="SUPFAM" id="SSF56104">
    <property type="entry name" value="SAICAR synthase-like"/>
    <property type="match status" value="1"/>
</dbReference>
<evidence type="ECO:0000256" key="7">
    <source>
        <dbReference type="ARBA" id="ARBA00022755"/>
    </source>
</evidence>
<keyword evidence="5 11" id="KW-0436">Ligase</keyword>
<keyword evidence="7 11" id="KW-0658">Purine biosynthesis</keyword>
<dbReference type="HAMAP" id="MF_00137">
    <property type="entry name" value="SAICAR_synth"/>
    <property type="match status" value="1"/>
</dbReference>
<accession>A0ABV3GMD5</accession>
<keyword evidence="14" id="KW-1185">Reference proteome</keyword>
<gene>
    <name evidence="11" type="primary">purC</name>
    <name evidence="13" type="ORF">AB0I59_29555</name>
</gene>
<keyword evidence="6 11" id="KW-0547">Nucleotide-binding</keyword>
<dbReference type="Proteomes" id="UP001551675">
    <property type="component" value="Unassembled WGS sequence"/>
</dbReference>
<evidence type="ECO:0000256" key="10">
    <source>
        <dbReference type="ARBA" id="ARBA00048475"/>
    </source>
</evidence>
<dbReference type="InterPro" id="IPR001636">
    <property type="entry name" value="SAICAR_synth"/>
</dbReference>
<evidence type="ECO:0000313" key="13">
    <source>
        <dbReference type="EMBL" id="MEV0972770.1"/>
    </source>
</evidence>
<dbReference type="PROSITE" id="PS01057">
    <property type="entry name" value="SAICAR_SYNTHETASE_1"/>
    <property type="match status" value="1"/>
</dbReference>
<evidence type="ECO:0000256" key="2">
    <source>
        <dbReference type="ARBA" id="ARBA00010190"/>
    </source>
</evidence>
<dbReference type="PANTHER" id="PTHR43700">
    <property type="entry name" value="PHOSPHORIBOSYLAMINOIMIDAZOLE-SUCCINOCARBOXAMIDE SYNTHASE"/>
    <property type="match status" value="1"/>
</dbReference>
<comment type="catalytic activity">
    <reaction evidence="10 11">
        <text>5-amino-1-(5-phospho-D-ribosyl)imidazole-4-carboxylate + L-aspartate + ATP = (2S)-2-[5-amino-1-(5-phospho-beta-D-ribosyl)imidazole-4-carboxamido]succinate + ADP + phosphate + 2 H(+)</text>
        <dbReference type="Rhea" id="RHEA:22628"/>
        <dbReference type="ChEBI" id="CHEBI:15378"/>
        <dbReference type="ChEBI" id="CHEBI:29991"/>
        <dbReference type="ChEBI" id="CHEBI:30616"/>
        <dbReference type="ChEBI" id="CHEBI:43474"/>
        <dbReference type="ChEBI" id="CHEBI:58443"/>
        <dbReference type="ChEBI" id="CHEBI:77657"/>
        <dbReference type="ChEBI" id="CHEBI:456216"/>
        <dbReference type="EC" id="6.3.2.6"/>
    </reaction>
</comment>
<dbReference type="PANTHER" id="PTHR43700:SF1">
    <property type="entry name" value="PHOSPHORIBOSYLAMINOIMIDAZOLE-SUCCINOCARBOXAMIDE SYNTHASE"/>
    <property type="match status" value="1"/>
</dbReference>
<dbReference type="EMBL" id="JBFALK010000018">
    <property type="protein sequence ID" value="MEV0972770.1"/>
    <property type="molecule type" value="Genomic_DNA"/>
</dbReference>
<dbReference type="GO" id="GO:0004639">
    <property type="term" value="F:phosphoribosylaminoimidazolesuccinocarboxamide synthase activity"/>
    <property type="evidence" value="ECO:0007669"/>
    <property type="project" value="UniProtKB-EC"/>
</dbReference>
<comment type="pathway">
    <text evidence="1 11">Purine metabolism; IMP biosynthesis via de novo pathway; 5-amino-1-(5-phospho-D-ribosyl)imidazole-4-carboxamide from 5-amino-1-(5-phospho-D-ribosyl)imidazole-4-carboxylate: step 1/2.</text>
</comment>
<keyword evidence="8 11" id="KW-0067">ATP-binding</keyword>
<dbReference type="EC" id="6.3.2.6" evidence="3 11"/>
<evidence type="ECO:0000259" key="12">
    <source>
        <dbReference type="Pfam" id="PF01259"/>
    </source>
</evidence>